<name>A0A090WNA1_9FLAO</name>
<proteinExistence type="predicted"/>
<dbReference type="RefSeq" id="WP_238566337.1">
    <property type="nucleotide sequence ID" value="NZ_BBNR01000028.1"/>
</dbReference>
<dbReference type="eggNOG" id="COG3081">
    <property type="taxonomic scope" value="Bacteria"/>
</dbReference>
<dbReference type="Proteomes" id="UP000029641">
    <property type="component" value="Unassembled WGS sequence"/>
</dbReference>
<sequence length="53" mass="6160">MISRKNASISKFIIHKVGNKFNDTKNAFSEKTVDFDEASYDLMLPFLLRHLEV</sequence>
<reference evidence="1 2" key="1">
    <citation type="journal article" date="2014" name="Genome Announc.">
        <title>Draft Genome Sequence of Marine Flavobacterium Jejuia pallidilutea Strain 11shimoA1 and Pigmentation Mutants.</title>
        <authorList>
            <person name="Takatani N."/>
            <person name="Nakanishi M."/>
            <person name="Meirelles P."/>
            <person name="Mino S."/>
            <person name="Suda W."/>
            <person name="Oshima K."/>
            <person name="Hattori M."/>
            <person name="Ohkuma M."/>
            <person name="Hosokawa M."/>
            <person name="Miyashita K."/>
            <person name="Thompson F.L."/>
            <person name="Niwa A."/>
            <person name="Sawabe T."/>
            <person name="Sawabe T."/>
        </authorList>
    </citation>
    <scope>NUCLEOTIDE SEQUENCE [LARGE SCALE GENOMIC DNA]</scope>
    <source>
        <strain evidence="1 2">JCM 19301</strain>
    </source>
</reference>
<accession>A0A090WNA1</accession>
<evidence type="ECO:0000313" key="2">
    <source>
        <dbReference type="Proteomes" id="UP000029641"/>
    </source>
</evidence>
<organism evidence="1 2">
    <name type="scientific">Jejuia pallidilutea</name>
    <dbReference type="NCBI Taxonomy" id="504487"/>
    <lineage>
        <taxon>Bacteria</taxon>
        <taxon>Pseudomonadati</taxon>
        <taxon>Bacteroidota</taxon>
        <taxon>Flavobacteriia</taxon>
        <taxon>Flavobacteriales</taxon>
        <taxon>Flavobacteriaceae</taxon>
        <taxon>Jejuia</taxon>
    </lineage>
</organism>
<comment type="caution">
    <text evidence="1">The sequence shown here is derived from an EMBL/GenBank/DDBJ whole genome shotgun (WGS) entry which is preliminary data.</text>
</comment>
<dbReference type="AlphaFoldDB" id="A0A090WNA1"/>
<gene>
    <name evidence="1" type="ORF">JCM19301_2931</name>
</gene>
<evidence type="ECO:0000313" key="1">
    <source>
        <dbReference type="EMBL" id="GAL68912.1"/>
    </source>
</evidence>
<protein>
    <submittedName>
        <fullName evidence="1">Lmo0572 protein</fullName>
    </submittedName>
</protein>
<dbReference type="EMBL" id="BBNR01000028">
    <property type="protein sequence ID" value="GAL68912.1"/>
    <property type="molecule type" value="Genomic_DNA"/>
</dbReference>